<organism evidence="2 3">
    <name type="scientific">Solemya pervernicosa gill symbiont</name>
    <dbReference type="NCBI Taxonomy" id="642797"/>
    <lineage>
        <taxon>Bacteria</taxon>
        <taxon>Pseudomonadati</taxon>
        <taxon>Pseudomonadota</taxon>
        <taxon>Gammaproteobacteria</taxon>
        <taxon>sulfur-oxidizing symbionts</taxon>
    </lineage>
</organism>
<evidence type="ECO:0000256" key="1">
    <source>
        <dbReference type="SAM" id="Phobius"/>
    </source>
</evidence>
<dbReference type="Proteomes" id="UP000191110">
    <property type="component" value="Unassembled WGS sequence"/>
</dbReference>
<keyword evidence="3" id="KW-1185">Reference proteome</keyword>
<evidence type="ECO:0000313" key="2">
    <source>
        <dbReference type="EMBL" id="OOZ39952.1"/>
    </source>
</evidence>
<gene>
    <name evidence="2" type="ORF">BOW53_09555</name>
</gene>
<evidence type="ECO:0000313" key="3">
    <source>
        <dbReference type="Proteomes" id="UP000191110"/>
    </source>
</evidence>
<feature type="transmembrane region" description="Helical" evidence="1">
    <location>
        <begin position="9"/>
        <end position="29"/>
    </location>
</feature>
<protein>
    <submittedName>
        <fullName evidence="2">Uncharacterized protein</fullName>
    </submittedName>
</protein>
<comment type="caution">
    <text evidence="2">The sequence shown here is derived from an EMBL/GenBank/DDBJ whole genome shotgun (WGS) entry which is preliminary data.</text>
</comment>
<keyword evidence="1" id="KW-0472">Membrane</keyword>
<name>A0A1T2L4G2_9GAMM</name>
<dbReference type="EMBL" id="MPRL01000037">
    <property type="protein sequence ID" value="OOZ39952.1"/>
    <property type="molecule type" value="Genomic_DNA"/>
</dbReference>
<dbReference type="RefSeq" id="WP_078483856.1">
    <property type="nucleotide sequence ID" value="NZ_MPRL01000037.1"/>
</dbReference>
<feature type="transmembrane region" description="Helical" evidence="1">
    <location>
        <begin position="41"/>
        <end position="63"/>
    </location>
</feature>
<feature type="transmembrane region" description="Helical" evidence="1">
    <location>
        <begin position="75"/>
        <end position="95"/>
    </location>
</feature>
<keyword evidence="1" id="KW-1133">Transmembrane helix</keyword>
<sequence length="97" mass="10805">MTTARTLTNIYYGVATLLATLHFMLYWAANHMDKDAQFILGVGYQLSIKASLIAALAGIMLTIHTKRSGRMVRNLVLATLLASFGILDFMLRFLLQP</sequence>
<keyword evidence="1" id="KW-0812">Transmembrane</keyword>
<dbReference type="AlphaFoldDB" id="A0A1T2L4G2"/>
<accession>A0A1T2L4G2</accession>
<reference evidence="2 3" key="1">
    <citation type="submission" date="2016-11" db="EMBL/GenBank/DDBJ databases">
        <title>Mixed transmission modes and dynamic genome evolution in an obligate animal-bacterial symbiosis.</title>
        <authorList>
            <person name="Russell S.L."/>
            <person name="Corbett-Detig R.B."/>
            <person name="Cavanaugh C.M."/>
        </authorList>
    </citation>
    <scope>NUCLEOTIDE SEQUENCE [LARGE SCALE GENOMIC DNA]</scope>
    <source>
        <strain evidence="2">Sveles-Q1</strain>
    </source>
</reference>
<proteinExistence type="predicted"/>